<evidence type="ECO:0000313" key="3">
    <source>
        <dbReference type="EMBL" id="VEL22658.1"/>
    </source>
</evidence>
<protein>
    <submittedName>
        <fullName evidence="3">Uncharacterized protein</fullName>
    </submittedName>
</protein>
<evidence type="ECO:0000256" key="2">
    <source>
        <dbReference type="SAM" id="SignalP"/>
    </source>
</evidence>
<comment type="caution">
    <text evidence="3">The sequence shown here is derived from an EMBL/GenBank/DDBJ whole genome shotgun (WGS) entry which is preliminary data.</text>
</comment>
<dbReference type="EMBL" id="CAAALY010057736">
    <property type="protein sequence ID" value="VEL22658.1"/>
    <property type="molecule type" value="Genomic_DNA"/>
</dbReference>
<reference evidence="3" key="1">
    <citation type="submission" date="2018-11" db="EMBL/GenBank/DDBJ databases">
        <authorList>
            <consortium name="Pathogen Informatics"/>
        </authorList>
    </citation>
    <scope>NUCLEOTIDE SEQUENCE</scope>
</reference>
<organism evidence="3 4">
    <name type="scientific">Protopolystoma xenopodis</name>
    <dbReference type="NCBI Taxonomy" id="117903"/>
    <lineage>
        <taxon>Eukaryota</taxon>
        <taxon>Metazoa</taxon>
        <taxon>Spiralia</taxon>
        <taxon>Lophotrochozoa</taxon>
        <taxon>Platyhelminthes</taxon>
        <taxon>Monogenea</taxon>
        <taxon>Polyopisthocotylea</taxon>
        <taxon>Polystomatidea</taxon>
        <taxon>Polystomatidae</taxon>
        <taxon>Protopolystoma</taxon>
    </lineage>
</organism>
<evidence type="ECO:0000313" key="4">
    <source>
        <dbReference type="Proteomes" id="UP000784294"/>
    </source>
</evidence>
<accession>A0A448WXL4</accession>
<dbReference type="Proteomes" id="UP000784294">
    <property type="component" value="Unassembled WGS sequence"/>
</dbReference>
<gene>
    <name evidence="3" type="ORF">PXEA_LOCUS16098</name>
</gene>
<evidence type="ECO:0000256" key="1">
    <source>
        <dbReference type="SAM" id="MobiDB-lite"/>
    </source>
</evidence>
<feature type="compositionally biased region" description="Acidic residues" evidence="1">
    <location>
        <begin position="61"/>
        <end position="75"/>
    </location>
</feature>
<keyword evidence="4" id="KW-1185">Reference proteome</keyword>
<feature type="region of interest" description="Disordered" evidence="1">
    <location>
        <begin position="51"/>
        <end position="75"/>
    </location>
</feature>
<sequence length="135" mass="14899">MAGFLPFYLILIFLLPEPRSAAASGHGATDGSSIGKFFTFCKRPNQTRRLGNARSKLGVTDADDDDAVDNDDNGTDEVCILSQDAEDNQQCCSHTDGHDDEQLIQPDVEPDDEITQSLVSRLHKNLRITFNVSMR</sequence>
<proteinExistence type="predicted"/>
<keyword evidence="2" id="KW-0732">Signal</keyword>
<feature type="signal peptide" evidence="2">
    <location>
        <begin position="1"/>
        <end position="22"/>
    </location>
</feature>
<dbReference type="AlphaFoldDB" id="A0A448WXL4"/>
<feature type="chain" id="PRO_5019171710" evidence="2">
    <location>
        <begin position="23"/>
        <end position="135"/>
    </location>
</feature>
<name>A0A448WXL4_9PLAT</name>